<dbReference type="EnsemblMetazoa" id="Aqu2.1.12803_001">
    <property type="protein sequence ID" value="Aqu2.1.12803_001"/>
    <property type="gene ID" value="Aqu2.1.12803"/>
</dbReference>
<feature type="transmembrane region" description="Helical" evidence="1">
    <location>
        <begin position="1342"/>
        <end position="1365"/>
    </location>
</feature>
<keyword evidence="1" id="KW-1133">Transmembrane helix</keyword>
<keyword evidence="2" id="KW-0732">Signal</keyword>
<gene>
    <name evidence="3" type="primary">109588343</name>
</gene>
<evidence type="ECO:0000313" key="4">
    <source>
        <dbReference type="Proteomes" id="UP000007879"/>
    </source>
</evidence>
<evidence type="ECO:0000256" key="1">
    <source>
        <dbReference type="SAM" id="Phobius"/>
    </source>
</evidence>
<feature type="transmembrane region" description="Helical" evidence="1">
    <location>
        <begin position="1213"/>
        <end position="1236"/>
    </location>
</feature>
<feature type="chain" id="PRO_5010879670" description="G-protein coupled receptors family 3 profile domain-containing protein" evidence="2">
    <location>
        <begin position="24"/>
        <end position="1470"/>
    </location>
</feature>
<organism evidence="3">
    <name type="scientific">Amphimedon queenslandica</name>
    <name type="common">Sponge</name>
    <dbReference type="NCBI Taxonomy" id="400682"/>
    <lineage>
        <taxon>Eukaryota</taxon>
        <taxon>Metazoa</taxon>
        <taxon>Porifera</taxon>
        <taxon>Demospongiae</taxon>
        <taxon>Heteroscleromorpha</taxon>
        <taxon>Haplosclerida</taxon>
        <taxon>Niphatidae</taxon>
        <taxon>Amphimedon</taxon>
    </lineage>
</organism>
<feature type="transmembrane region" description="Helical" evidence="1">
    <location>
        <begin position="1127"/>
        <end position="1147"/>
    </location>
</feature>
<feature type="transmembrane region" description="Helical" evidence="1">
    <location>
        <begin position="1073"/>
        <end position="1091"/>
    </location>
</feature>
<keyword evidence="1" id="KW-0472">Membrane</keyword>
<dbReference type="InterPro" id="IPR006626">
    <property type="entry name" value="PbH1"/>
</dbReference>
<dbReference type="InParanoid" id="A0A1X7TDX3"/>
<keyword evidence="4" id="KW-1185">Reference proteome</keyword>
<evidence type="ECO:0008006" key="5">
    <source>
        <dbReference type="Google" id="ProtNLM"/>
    </source>
</evidence>
<accession>A0A1X7TDX3</accession>
<reference evidence="4" key="1">
    <citation type="journal article" date="2010" name="Nature">
        <title>The Amphimedon queenslandica genome and the evolution of animal complexity.</title>
        <authorList>
            <person name="Srivastava M."/>
            <person name="Simakov O."/>
            <person name="Chapman J."/>
            <person name="Fahey B."/>
            <person name="Gauthier M.E."/>
            <person name="Mitros T."/>
            <person name="Richards G.S."/>
            <person name="Conaco C."/>
            <person name="Dacre M."/>
            <person name="Hellsten U."/>
            <person name="Larroux C."/>
            <person name="Putnam N.H."/>
            <person name="Stanke M."/>
            <person name="Adamska M."/>
            <person name="Darling A."/>
            <person name="Degnan S.M."/>
            <person name="Oakley T.H."/>
            <person name="Plachetzki D.C."/>
            <person name="Zhai Y."/>
            <person name="Adamski M."/>
            <person name="Calcino A."/>
            <person name="Cummins S.F."/>
            <person name="Goodstein D.M."/>
            <person name="Harris C."/>
            <person name="Jackson D.J."/>
            <person name="Leys S.P."/>
            <person name="Shu S."/>
            <person name="Woodcroft B.J."/>
            <person name="Vervoort M."/>
            <person name="Kosik K.S."/>
            <person name="Manning G."/>
            <person name="Degnan B.M."/>
            <person name="Rokhsar D.S."/>
        </authorList>
    </citation>
    <scope>NUCLEOTIDE SEQUENCE [LARGE SCALE GENOMIC DNA]</scope>
</reference>
<dbReference type="OrthoDB" id="5989148at2759"/>
<evidence type="ECO:0000256" key="2">
    <source>
        <dbReference type="SAM" id="SignalP"/>
    </source>
</evidence>
<feature type="transmembrane region" description="Helical" evidence="1">
    <location>
        <begin position="1159"/>
        <end position="1176"/>
    </location>
</feature>
<keyword evidence="1" id="KW-0812">Transmembrane</keyword>
<feature type="transmembrane region" description="Helical" evidence="1">
    <location>
        <begin position="1048"/>
        <end position="1066"/>
    </location>
</feature>
<dbReference type="Proteomes" id="UP000007879">
    <property type="component" value="Unassembled WGS sequence"/>
</dbReference>
<name>A0A1X7TDX3_AMPQE</name>
<dbReference type="EnsemblMetazoa" id="XM_020004514.1">
    <property type="protein sequence ID" value="XP_019860073.1"/>
    <property type="gene ID" value="LOC109588343"/>
</dbReference>
<dbReference type="SUPFAM" id="SSF51126">
    <property type="entry name" value="Pectin lyase-like"/>
    <property type="match status" value="1"/>
</dbReference>
<proteinExistence type="predicted"/>
<evidence type="ECO:0000313" key="3">
    <source>
        <dbReference type="EnsemblMetazoa" id="Aqu2.1.12803_001"/>
    </source>
</evidence>
<protein>
    <recommendedName>
        <fullName evidence="5">G-protein coupled receptors family 3 profile domain-containing protein</fullName>
    </recommendedName>
</protein>
<dbReference type="InterPro" id="IPR011050">
    <property type="entry name" value="Pectin_lyase_fold/virulence"/>
</dbReference>
<feature type="transmembrane region" description="Helical" evidence="1">
    <location>
        <begin position="1289"/>
        <end position="1306"/>
    </location>
</feature>
<dbReference type="SMART" id="SM00710">
    <property type="entry name" value="PbH1"/>
    <property type="match status" value="5"/>
</dbReference>
<reference evidence="3" key="2">
    <citation type="submission" date="2017-05" db="UniProtKB">
        <authorList>
            <consortium name="EnsemblMetazoa"/>
        </authorList>
    </citation>
    <scope>IDENTIFICATION</scope>
</reference>
<feature type="transmembrane region" description="Helical" evidence="1">
    <location>
        <begin position="1262"/>
        <end position="1283"/>
    </location>
</feature>
<sequence length="1470" mass="160917">MKGAVGATLSLFLLFFLPSLSLAQPNTVWYVSSNGSSDLSICGSSSISPCSSIQLILNNITTSTEDIDGGGPCYNGLEDQPTTFIVVDRVFMLPICFSGWSHLNITGYNGQGVVDSDLGGNQRGILNIKNSRNVSITNIDFTVSIVGRATIYITNTSDVTISSVLLPIYGTQSNGILLHNSYDSISISGVSFHGNDVLVSLGFQPAAALLIDQGHETNGGVPGDVPVLNRLNLSVKNCSFMRLTSNSRSEIPPTDNSYVGSSSVSQAVLVQLREGGNDNVINFSGNSFQTISSPAGSIVSVRHSGNTANNTITFTDNQFIDNTARYGGGIAVYYLYQSHDNHVIIRNSVFTRTRATFEGGGIFVASIVPDSSNRISVEGCAFINTAATYGAGLFVFNDPNWFTNPYITNRVRPPLMSVSINTVHFSECDTNINDGVINVLNGNIDINGNNSFIGNNGSAIALRSSVLVASGNYTFDHNKAESGGALKILFQSVVDLEGVTNMYFRNNEARFAGGAVYADESSTTVTADVYNHTLGTGANGACFIRFPHNFGGQSLLYFSNNSASSSTSGNDFHIYNLRSCQQGYFFPPFLQDFVPSVPFNPIVIETDTPLLTTSTGPSYLFFYGSSSKCYKTVGGVVFLLPNCSNELLTKNFNNLPQLRCGIDRMISFDFVPYQGPGGGLHPTIDKLTLPWASISPLTWNMEPGPQRLSCVEPSPSSLTLSPAPGEIFDITVQLSDQLLNYITSTIYIQIDHELGKPPPVLLQLNGIQYSYTDRVYFTPNRALSGLALVGLPGTKGYINIVSDSQIEGNEIILQVPFILSQCSLGYTDPPGAASISEVLDLINEEYLTIQRIPSLQPLACQCYSPLFFGSAAQFYHRSCILDYTVKLSSALWAGLIPINTSEVNELATVSCPSSSPDSLLIEDSLTSLINSEREKQLLILGQSEDPNANPVDVIPYNGVIRAGGGAPVLCYSNYTIQELVNFKSDGVFSVDYCSLGFCRGNSESDWYLSDVDYPCVETREGVLCGHCKSGLSQTVTTTVCRDCSSPRWYIPLLTTLIGGFLLVALVTAFNIGVSPIFDVLLFFVQSVYVAVSNQTGYESFLTISVFNLDFTLDQCITSNLGALTRLLLQYATPIYILLLLLTIISLTKIKRVAKYLGQHSILHALWLLILISYLNIAKTTFEIVHCQNIGPLDDRRYVLVYDASIQCWSGGHLAWALIAVLLAAFFILPFPFYVWLATQSHKLKPVSDVYTSIYKDTHRNWVVWNLLYRLLIVLVGVFVVNFFYRHFSLLLSFVIVLGIFALFRPYHSPIDNLYGGFVAICLVIFSIVTDPFSSEYLDPHRIVSWLIMSVVLISGVCLLILEGVLKYLRYKGKSYTKDDVLKSCKDRLLLVKEKLKKRRSSLLINASVSPPGISSKGYMPFREPLIDSEQYIPSESQRNIENSRSIEFVENVKEKHVITSSIVSLTNSLV</sequence>
<feature type="transmembrane region" description="Helical" evidence="1">
    <location>
        <begin position="1313"/>
        <end position="1330"/>
    </location>
</feature>
<dbReference type="KEGG" id="aqu:109588343"/>
<feature type="signal peptide" evidence="2">
    <location>
        <begin position="1"/>
        <end position="23"/>
    </location>
</feature>